<name>A0A4Y3KG12_CELUD</name>
<dbReference type="InterPro" id="IPR046561">
    <property type="entry name" value="DUF6716"/>
</dbReference>
<sequence length="397" mass="42161">MTRRVLAVADSDSYVKWAAATLDRLDDVTASLVVLDSPVRPSPAQVRAAVAGTRLAAAAPRLLRLRALVRTLRAAPPDVLLVATTGPAAELVLRALPGLPARPVVVTGLPGMSLPATALALRYRATADLFVVHSHREARAFDELARQLGTRSRLVVDRLPFLAGTVGALPEPDTTALHRVVFAPQAKFPETLDDRVRLLRGLAALAEARPDLDVVVKLRGLVGEPQTHHEAFPFDALTARHADEPGVARLRVATGPLEEFLVPGTALVTVSSTALLEALALGLRALVLDDFGIGEHNLTAAYADSGLVGSLADLAAARVHHADPAWLRENYLQDTPDELPGALDELLAAPLAPLAAPPRVGSVPSHLRRRLRLAAPAASRRVMALMPSVRATRRLAP</sequence>
<dbReference type="Pfam" id="PF20471">
    <property type="entry name" value="DUF6716"/>
    <property type="match status" value="1"/>
</dbReference>
<protein>
    <submittedName>
        <fullName evidence="1">Uncharacterized protein</fullName>
    </submittedName>
</protein>
<dbReference type="AlphaFoldDB" id="A0A4Y3KG12"/>
<keyword evidence="2" id="KW-1185">Reference proteome</keyword>
<accession>A0A4Y3KG12</accession>
<dbReference type="Proteomes" id="UP000315842">
    <property type="component" value="Unassembled WGS sequence"/>
</dbReference>
<proteinExistence type="predicted"/>
<reference evidence="1 2" key="1">
    <citation type="submission" date="2019-06" db="EMBL/GenBank/DDBJ databases">
        <title>Whole genome shotgun sequence of Cellulomonas uda NBRC 3747.</title>
        <authorList>
            <person name="Hosoyama A."/>
            <person name="Uohara A."/>
            <person name="Ohji S."/>
            <person name="Ichikawa N."/>
        </authorList>
    </citation>
    <scope>NUCLEOTIDE SEQUENCE [LARGE SCALE GENOMIC DNA]</scope>
    <source>
        <strain evidence="1 2">NBRC 3747</strain>
    </source>
</reference>
<evidence type="ECO:0000313" key="2">
    <source>
        <dbReference type="Proteomes" id="UP000315842"/>
    </source>
</evidence>
<dbReference type="EMBL" id="BJLP01000039">
    <property type="protein sequence ID" value="GEA81840.1"/>
    <property type="molecule type" value="Genomic_DNA"/>
</dbReference>
<gene>
    <name evidence="1" type="ORF">CUD01_22840</name>
</gene>
<organism evidence="1 2">
    <name type="scientific">Cellulomonas uda</name>
    <dbReference type="NCBI Taxonomy" id="1714"/>
    <lineage>
        <taxon>Bacteria</taxon>
        <taxon>Bacillati</taxon>
        <taxon>Actinomycetota</taxon>
        <taxon>Actinomycetes</taxon>
        <taxon>Micrococcales</taxon>
        <taxon>Cellulomonadaceae</taxon>
        <taxon>Cellulomonas</taxon>
    </lineage>
</organism>
<dbReference type="RefSeq" id="WP_141321228.1">
    <property type="nucleotide sequence ID" value="NZ_BJLP01000039.1"/>
</dbReference>
<comment type="caution">
    <text evidence="1">The sequence shown here is derived from an EMBL/GenBank/DDBJ whole genome shotgun (WGS) entry which is preliminary data.</text>
</comment>
<evidence type="ECO:0000313" key="1">
    <source>
        <dbReference type="EMBL" id="GEA81840.1"/>
    </source>
</evidence>